<dbReference type="GO" id="GO:0004630">
    <property type="term" value="F:phospholipase D activity"/>
    <property type="evidence" value="ECO:0007669"/>
    <property type="project" value="UniProtKB-EC"/>
</dbReference>
<keyword evidence="5" id="KW-0443">Lipid metabolism</keyword>
<comment type="caution">
    <text evidence="7">The sequence shown here is derived from an EMBL/GenBank/DDBJ whole genome shotgun (WGS) entry which is preliminary data.</text>
</comment>
<dbReference type="GO" id="GO:0006654">
    <property type="term" value="P:phosphatidic acid biosynthetic process"/>
    <property type="evidence" value="ECO:0007669"/>
    <property type="project" value="InterPro"/>
</dbReference>
<dbReference type="SMART" id="SM00155">
    <property type="entry name" value="PLDc"/>
    <property type="match status" value="2"/>
</dbReference>
<keyword evidence="3" id="KW-0378">Hydrolase</keyword>
<accession>A0A9N9CMI9</accession>
<dbReference type="GO" id="GO:0035556">
    <property type="term" value="P:intracellular signal transduction"/>
    <property type="evidence" value="ECO:0007669"/>
    <property type="project" value="InterPro"/>
</dbReference>
<dbReference type="PROSITE" id="PS50035">
    <property type="entry name" value="PLD"/>
    <property type="match status" value="2"/>
</dbReference>
<dbReference type="PIRSF" id="PIRSF009376">
    <property type="entry name" value="Phospholipase_D_euk"/>
    <property type="match status" value="1"/>
</dbReference>
<keyword evidence="2" id="KW-0677">Repeat</keyword>
<dbReference type="CDD" id="cd09141">
    <property type="entry name" value="PLDc_vPLD1_2_yPLD_like_2"/>
    <property type="match status" value="1"/>
</dbReference>
<dbReference type="Pfam" id="PF00614">
    <property type="entry name" value="PLDc"/>
    <property type="match status" value="1"/>
</dbReference>
<dbReference type="EC" id="3.1.4.4" evidence="1"/>
<evidence type="ECO:0000256" key="5">
    <source>
        <dbReference type="ARBA" id="ARBA00023098"/>
    </source>
</evidence>
<reference evidence="7" key="1">
    <citation type="submission" date="2021-06" db="EMBL/GenBank/DDBJ databases">
        <authorList>
            <person name="Kallberg Y."/>
            <person name="Tangrot J."/>
            <person name="Rosling A."/>
        </authorList>
    </citation>
    <scope>NUCLEOTIDE SEQUENCE</scope>
    <source>
        <strain evidence="7">IA702</strain>
    </source>
</reference>
<dbReference type="PANTHER" id="PTHR18896">
    <property type="entry name" value="PHOSPHOLIPASE D"/>
    <property type="match status" value="1"/>
</dbReference>
<evidence type="ECO:0000313" key="7">
    <source>
        <dbReference type="EMBL" id="CAG8609177.1"/>
    </source>
</evidence>
<dbReference type="GO" id="GO:0009395">
    <property type="term" value="P:phospholipid catabolic process"/>
    <property type="evidence" value="ECO:0007669"/>
    <property type="project" value="TreeGrafter"/>
</dbReference>
<sequence>MNIIDAVGNTTGLAINTVSNLINGKETYSDKFGKNNPYGSFAPTRENVHVKWYVDGKDYFYAISEALLSAKKEIFIGDWWLSPELYLRRPPSKNEKFRLDNLLKMKAEEGVKIYVVIFKEIYPATGTQNSKHSKSVLKNLHPNILVQRHPDFIAEVETHYMWTHHEKMVAIDRRIAFIGGLDLCFGRYDTHSHQLADYAAISDNVEIWPGQDYSNPRICDFAHVDQWMKTLVDRKEVARMPWHDVAIGFVGKPALDVARHFIERWNFVKKEKAENKPEYPVLIAKSDAQYAREHQIEYPTGFENYEYFGKTHSLHPEQGTAKVQILRSSSKWSHGIETEHSIMNAYIQLIREAKHFIYIENQFFCTATKPKSRHFVKNLLGKELVERIKIAHQKKEKFRVIVNMPLLPSFPDEINNIKAISLRLVCQAQYLSISRGGESIFDELKKVGINPEDYIQFFALRSYDKFTGQAVEKAIHTIMNGEGASGLTTATEQAFPHGIVDHDATHVYVTEELYIHTKVMIVDDRYVICGSANFNDRSQLGDHDSEIAALIEDTAIVKTRMAGQDWEARKFAYSLRNFLFKEHLGLLGDQIHHESTSGNCHPPPLPLDPKSFEVDERLKDPVSDEFYKAIWLETARTNTEAFRDVFHCYPDNTVKSWKEFEAFIPGKKVKAGHVHDPSRSVEEVEAILNKIKGHLVIFPTQFLEKVELHGLDQVIDDLVLMKAAI</sequence>
<dbReference type="AlphaFoldDB" id="A0A9N9CMI9"/>
<evidence type="ECO:0000256" key="3">
    <source>
        <dbReference type="ARBA" id="ARBA00022801"/>
    </source>
</evidence>
<dbReference type="Pfam" id="PF13091">
    <property type="entry name" value="PLDc_2"/>
    <property type="match status" value="1"/>
</dbReference>
<dbReference type="Gene3D" id="3.30.870.10">
    <property type="entry name" value="Endonuclease Chain A"/>
    <property type="match status" value="2"/>
</dbReference>
<gene>
    <name evidence="7" type="ORF">POCULU_LOCUS7860</name>
</gene>
<dbReference type="EMBL" id="CAJVPJ010001969">
    <property type="protein sequence ID" value="CAG8609177.1"/>
    <property type="molecule type" value="Genomic_DNA"/>
</dbReference>
<dbReference type="CDD" id="cd09138">
    <property type="entry name" value="PLDc_vPLD1_2_yPLD_like_1"/>
    <property type="match status" value="1"/>
</dbReference>
<dbReference type="InterPro" id="IPR001736">
    <property type="entry name" value="PLipase_D/transphosphatidylase"/>
</dbReference>
<evidence type="ECO:0000256" key="4">
    <source>
        <dbReference type="ARBA" id="ARBA00022963"/>
    </source>
</evidence>
<keyword evidence="4" id="KW-0442">Lipid degradation</keyword>
<evidence type="ECO:0000256" key="2">
    <source>
        <dbReference type="ARBA" id="ARBA00022737"/>
    </source>
</evidence>
<organism evidence="7 8">
    <name type="scientific">Paraglomus occultum</name>
    <dbReference type="NCBI Taxonomy" id="144539"/>
    <lineage>
        <taxon>Eukaryota</taxon>
        <taxon>Fungi</taxon>
        <taxon>Fungi incertae sedis</taxon>
        <taxon>Mucoromycota</taxon>
        <taxon>Glomeromycotina</taxon>
        <taxon>Glomeromycetes</taxon>
        <taxon>Paraglomerales</taxon>
        <taxon>Paraglomeraceae</taxon>
        <taxon>Paraglomus</taxon>
    </lineage>
</organism>
<feature type="domain" description="PLD phosphodiesterase" evidence="6">
    <location>
        <begin position="511"/>
        <end position="538"/>
    </location>
</feature>
<dbReference type="SUPFAM" id="SSF56024">
    <property type="entry name" value="Phospholipase D/nuclease"/>
    <property type="match status" value="2"/>
</dbReference>
<dbReference type="OrthoDB" id="14911at2759"/>
<keyword evidence="8" id="KW-1185">Reference proteome</keyword>
<evidence type="ECO:0000313" key="8">
    <source>
        <dbReference type="Proteomes" id="UP000789572"/>
    </source>
</evidence>
<dbReference type="Proteomes" id="UP000789572">
    <property type="component" value="Unassembled WGS sequence"/>
</dbReference>
<dbReference type="InterPro" id="IPR025202">
    <property type="entry name" value="PLD-like_dom"/>
</dbReference>
<name>A0A9N9CMI9_9GLOM</name>
<evidence type="ECO:0000259" key="6">
    <source>
        <dbReference type="PROSITE" id="PS50035"/>
    </source>
</evidence>
<evidence type="ECO:0000256" key="1">
    <source>
        <dbReference type="ARBA" id="ARBA00012027"/>
    </source>
</evidence>
<dbReference type="InterPro" id="IPR016555">
    <property type="entry name" value="PLipase_D_euk"/>
</dbReference>
<dbReference type="InterPro" id="IPR015679">
    <property type="entry name" value="PLipase_D_fam"/>
</dbReference>
<protein>
    <recommendedName>
        <fullName evidence="1">phospholipase D</fullName>
        <ecNumber evidence="1">3.1.4.4</ecNumber>
    </recommendedName>
</protein>
<proteinExistence type="predicted"/>
<dbReference type="PANTHER" id="PTHR18896:SF186">
    <property type="entry name" value="PHOSPHOLIPASE D"/>
    <property type="match status" value="1"/>
</dbReference>
<feature type="domain" description="PLD phosphodiesterase" evidence="6">
    <location>
        <begin position="160"/>
        <end position="187"/>
    </location>
</feature>